<dbReference type="Proteomes" id="UP001054837">
    <property type="component" value="Unassembled WGS sequence"/>
</dbReference>
<gene>
    <name evidence="1" type="primary">AVEN_118825_1</name>
    <name evidence="1" type="ORF">CDAR_371141</name>
</gene>
<organism evidence="1 2">
    <name type="scientific">Caerostris darwini</name>
    <dbReference type="NCBI Taxonomy" id="1538125"/>
    <lineage>
        <taxon>Eukaryota</taxon>
        <taxon>Metazoa</taxon>
        <taxon>Ecdysozoa</taxon>
        <taxon>Arthropoda</taxon>
        <taxon>Chelicerata</taxon>
        <taxon>Arachnida</taxon>
        <taxon>Araneae</taxon>
        <taxon>Araneomorphae</taxon>
        <taxon>Entelegynae</taxon>
        <taxon>Araneoidea</taxon>
        <taxon>Araneidae</taxon>
        <taxon>Caerostris</taxon>
    </lineage>
</organism>
<name>A0AAV4T6R8_9ARAC</name>
<keyword evidence="2" id="KW-1185">Reference proteome</keyword>
<evidence type="ECO:0000313" key="1">
    <source>
        <dbReference type="EMBL" id="GIY39588.1"/>
    </source>
</evidence>
<proteinExistence type="predicted"/>
<evidence type="ECO:0000313" key="2">
    <source>
        <dbReference type="Proteomes" id="UP001054837"/>
    </source>
</evidence>
<dbReference type="EMBL" id="BPLQ01008821">
    <property type="protein sequence ID" value="GIY39588.1"/>
    <property type="molecule type" value="Genomic_DNA"/>
</dbReference>
<reference evidence="1 2" key="1">
    <citation type="submission" date="2021-06" db="EMBL/GenBank/DDBJ databases">
        <title>Caerostris darwini draft genome.</title>
        <authorList>
            <person name="Kono N."/>
            <person name="Arakawa K."/>
        </authorList>
    </citation>
    <scope>NUCLEOTIDE SEQUENCE [LARGE SCALE GENOMIC DNA]</scope>
</reference>
<comment type="caution">
    <text evidence="1">The sequence shown here is derived from an EMBL/GenBank/DDBJ whole genome shotgun (WGS) entry which is preliminary data.</text>
</comment>
<dbReference type="AlphaFoldDB" id="A0AAV4T6R8"/>
<sequence>MQLKGEVFWEVGKTLTKDTWEKGECVTSPEFPIQDNCSLIIKFYPAGIDNLDFPVFRRIRTNTNGAMKMVGEVQLCHRDTLAKIYRFSDDYHDGVSCADNAVKKLEDIGSFHRFKIFHSLPELCYRLIYNIMDVSND</sequence>
<accession>A0AAV4T6R8</accession>
<protein>
    <submittedName>
        <fullName evidence="1">Uncharacterized protein</fullName>
    </submittedName>
</protein>